<dbReference type="OrthoDB" id="10250730at2759"/>
<dbReference type="VEuPathDB" id="FungiDB:JI435_082860"/>
<gene>
    <name evidence="5" type="ORF">JI435_082860</name>
</gene>
<dbReference type="Gene3D" id="3.60.15.10">
    <property type="entry name" value="Ribonuclease Z/Hydroxyacylglutathione hydrolase-like"/>
    <property type="match status" value="1"/>
</dbReference>
<dbReference type="CDD" id="cd07730">
    <property type="entry name" value="metallo-hydrolase-like_MBL-fold"/>
    <property type="match status" value="1"/>
</dbReference>
<protein>
    <recommendedName>
        <fullName evidence="7">Metallo-beta-lactamase domain-containing protein</fullName>
    </recommendedName>
</protein>
<dbReference type="AlphaFoldDB" id="A0A7U2ETX7"/>
<evidence type="ECO:0000256" key="3">
    <source>
        <dbReference type="ARBA" id="ARBA00022801"/>
    </source>
</evidence>
<name>A0A7U2ETX7_PHANO</name>
<evidence type="ECO:0000256" key="2">
    <source>
        <dbReference type="ARBA" id="ARBA00022723"/>
    </source>
</evidence>
<sequence>MLPADIQLPPYQGHCVKLSVINGAKSFMRAGLLVNPAPTNHEHLELAGYCFLVESQQLRQKVLFDLAFMENVTARAPPSLQPMLNNKDVLRIEECRNIATVLEEHNVDLATINSIIWSHAHIDHTGDPSVFPSSTELIVGPGFKTNYIPGYPTNPQSPVLDSAFQGRSVQELDFSTSSTTIGGFRAIDLFHDSSFWVLETPGHTEHHISALCRTTEDSWVFLGGDVCHSIAQVRPSAFRSLPDTVPADVMGKAEPPESCCCAHLSQHVRKEAGGSFFGLAPGMQEDLSKAQNTLEKLKAFDGRDDVLIVIAHDSSLLDVMSFFPKDMNRWKDQNWAEKGRWKFLRDFDN</sequence>
<keyword evidence="6" id="KW-1185">Reference proteome</keyword>
<dbReference type="GO" id="GO:0046872">
    <property type="term" value="F:metal ion binding"/>
    <property type="evidence" value="ECO:0007669"/>
    <property type="project" value="UniProtKB-KW"/>
</dbReference>
<evidence type="ECO:0000313" key="5">
    <source>
        <dbReference type="EMBL" id="QRC92662.1"/>
    </source>
</evidence>
<proteinExistence type="inferred from homology"/>
<reference evidence="6" key="1">
    <citation type="journal article" date="2021" name="BMC Genomics">
        <title>Chromosome-level genome assembly and manually-curated proteome of model necrotroph Parastagonospora nodorum Sn15 reveals a genome-wide trove of candidate effector homologs, and redundancy of virulence-related functions within an accessory chromosome.</title>
        <authorList>
            <person name="Bertazzoni S."/>
            <person name="Jones D.A.B."/>
            <person name="Phan H.T."/>
            <person name="Tan K.-C."/>
            <person name="Hane J.K."/>
        </authorList>
    </citation>
    <scope>NUCLEOTIDE SEQUENCE [LARGE SCALE GENOMIC DNA]</scope>
    <source>
        <strain evidence="6">SN15 / ATCC MYA-4574 / FGSC 10173)</strain>
    </source>
</reference>
<keyword evidence="2" id="KW-0479">Metal-binding</keyword>
<dbReference type="EMBL" id="CP069024">
    <property type="protein sequence ID" value="QRC92662.1"/>
    <property type="molecule type" value="Genomic_DNA"/>
</dbReference>
<organism evidence="5 6">
    <name type="scientific">Phaeosphaeria nodorum (strain SN15 / ATCC MYA-4574 / FGSC 10173)</name>
    <name type="common">Glume blotch fungus</name>
    <name type="synonym">Parastagonospora nodorum</name>
    <dbReference type="NCBI Taxonomy" id="321614"/>
    <lineage>
        <taxon>Eukaryota</taxon>
        <taxon>Fungi</taxon>
        <taxon>Dikarya</taxon>
        <taxon>Ascomycota</taxon>
        <taxon>Pezizomycotina</taxon>
        <taxon>Dothideomycetes</taxon>
        <taxon>Pleosporomycetidae</taxon>
        <taxon>Pleosporales</taxon>
        <taxon>Pleosporineae</taxon>
        <taxon>Phaeosphaeriaceae</taxon>
        <taxon>Parastagonospora</taxon>
    </lineage>
</organism>
<dbReference type="PANTHER" id="PTHR42978">
    <property type="entry name" value="QUORUM-QUENCHING LACTONASE YTNP-RELATED-RELATED"/>
    <property type="match status" value="1"/>
</dbReference>
<dbReference type="OMA" id="WSHAHID"/>
<evidence type="ECO:0008006" key="7">
    <source>
        <dbReference type="Google" id="ProtNLM"/>
    </source>
</evidence>
<keyword evidence="3" id="KW-0378">Hydrolase</keyword>
<dbReference type="PANTHER" id="PTHR42978:SF5">
    <property type="entry name" value="METALLO-BETA-LACTAMASE DOMAIN-CONTAINING PROTEIN"/>
    <property type="match status" value="1"/>
</dbReference>
<dbReference type="Proteomes" id="UP000663193">
    <property type="component" value="Chromosome 2"/>
</dbReference>
<dbReference type="InterPro" id="IPR036866">
    <property type="entry name" value="RibonucZ/Hydroxyglut_hydro"/>
</dbReference>
<dbReference type="InterPro" id="IPR051013">
    <property type="entry name" value="MBL_superfamily_lactonases"/>
</dbReference>
<evidence type="ECO:0000256" key="4">
    <source>
        <dbReference type="ARBA" id="ARBA00022833"/>
    </source>
</evidence>
<accession>A0A7U2ETX7</accession>
<dbReference type="GO" id="GO:0016787">
    <property type="term" value="F:hydrolase activity"/>
    <property type="evidence" value="ECO:0007669"/>
    <property type="project" value="UniProtKB-KW"/>
</dbReference>
<keyword evidence="4" id="KW-0862">Zinc</keyword>
<dbReference type="SUPFAM" id="SSF56281">
    <property type="entry name" value="Metallo-hydrolase/oxidoreductase"/>
    <property type="match status" value="1"/>
</dbReference>
<comment type="similarity">
    <text evidence="1">Belongs to the metallo-beta-lactamase superfamily.</text>
</comment>
<evidence type="ECO:0000313" key="6">
    <source>
        <dbReference type="Proteomes" id="UP000663193"/>
    </source>
</evidence>
<evidence type="ECO:0000256" key="1">
    <source>
        <dbReference type="ARBA" id="ARBA00007749"/>
    </source>
</evidence>